<dbReference type="Proteomes" id="UP000287171">
    <property type="component" value="Unassembled WGS sequence"/>
</dbReference>
<gene>
    <name evidence="4" type="ORF">KDA_65580</name>
</gene>
<evidence type="ECO:0000313" key="5">
    <source>
        <dbReference type="Proteomes" id="UP000287171"/>
    </source>
</evidence>
<dbReference type="Pfam" id="PF02449">
    <property type="entry name" value="Glyco_hydro_42"/>
    <property type="match status" value="1"/>
</dbReference>
<dbReference type="InterPro" id="IPR017853">
    <property type="entry name" value="GH"/>
</dbReference>
<dbReference type="InterPro" id="IPR013529">
    <property type="entry name" value="Glyco_hydro_42_N"/>
</dbReference>
<dbReference type="InterPro" id="IPR051923">
    <property type="entry name" value="Glycosyl_Hydrolase_39"/>
</dbReference>
<reference evidence="5" key="1">
    <citation type="submission" date="2018-12" db="EMBL/GenBank/DDBJ databases">
        <title>Tengunoibacter tsumagoiensis gen. nov., sp. nov., Dictyobacter kobayashii sp. nov., D. alpinus sp. nov., and D. joshuensis sp. nov. and description of Dictyobacteraceae fam. nov. within the order Ktedonobacterales isolated from Tengu-no-mugimeshi.</title>
        <authorList>
            <person name="Wang C.M."/>
            <person name="Zheng Y."/>
            <person name="Sakai Y."/>
            <person name="Toyoda A."/>
            <person name="Minakuchi Y."/>
            <person name="Abe K."/>
            <person name="Yokota A."/>
            <person name="Yabe S."/>
        </authorList>
    </citation>
    <scope>NUCLEOTIDE SEQUENCE [LARGE SCALE GENOMIC DNA]</scope>
    <source>
        <strain evidence="5">Uno16</strain>
    </source>
</reference>
<evidence type="ECO:0000256" key="1">
    <source>
        <dbReference type="ARBA" id="ARBA00022801"/>
    </source>
</evidence>
<dbReference type="GO" id="GO:0009341">
    <property type="term" value="C:beta-galactosidase complex"/>
    <property type="evidence" value="ECO:0007669"/>
    <property type="project" value="InterPro"/>
</dbReference>
<dbReference type="Gene3D" id="3.20.20.80">
    <property type="entry name" value="Glycosidases"/>
    <property type="match status" value="1"/>
</dbReference>
<dbReference type="GO" id="GO:0005975">
    <property type="term" value="P:carbohydrate metabolic process"/>
    <property type="evidence" value="ECO:0007669"/>
    <property type="project" value="InterPro"/>
</dbReference>
<evidence type="ECO:0000259" key="3">
    <source>
        <dbReference type="Pfam" id="PF02449"/>
    </source>
</evidence>
<dbReference type="PANTHER" id="PTHR12631:SF10">
    <property type="entry name" value="BETA-XYLOSIDASE-LIKE PROTEIN-RELATED"/>
    <property type="match status" value="1"/>
</dbReference>
<comment type="caution">
    <text evidence="4">The sequence shown here is derived from an EMBL/GenBank/DDBJ whole genome shotgun (WGS) entry which is preliminary data.</text>
</comment>
<accession>A0A402BI45</accession>
<keyword evidence="1" id="KW-0378">Hydrolase</keyword>
<sequence>MCVSILLLAVTALISSVILFYLLQPSHQPGIIDQDRPYGITIHNRFRKQTIQYMKYLNINWIRYQQKWSELEPQQGHYNWSRLDAAVALANAQKIHITFPLQAAPDWALRQTCAHRKLFPGPDEMASYGQSVAQRYNGKNGHGYIESYEVGNEEFDSLWTGNWQESISCRQPSFYGPLLKATSKAIKKASPRALVGMAAIWWVNTAHVTAYMHWLYQNDYGSSFDYANFHYYVCNGDPTQTKGDRPSLDLEWKIMHKIMQEYGDEHKPIWLTDVGWTTSGVNHDPHCVVTPKTQVLYMLEATQMAMNSHVINHIFWDTVDQDNDGMSLTQPQGKLPAYNALHDFVQKHPCWST</sequence>
<dbReference type="SUPFAM" id="SSF51445">
    <property type="entry name" value="(Trans)glycosidases"/>
    <property type="match status" value="1"/>
</dbReference>
<evidence type="ECO:0000313" key="4">
    <source>
        <dbReference type="EMBL" id="GCE31074.1"/>
    </source>
</evidence>
<organism evidence="4 5">
    <name type="scientific">Dictyobacter alpinus</name>
    <dbReference type="NCBI Taxonomy" id="2014873"/>
    <lineage>
        <taxon>Bacteria</taxon>
        <taxon>Bacillati</taxon>
        <taxon>Chloroflexota</taxon>
        <taxon>Ktedonobacteria</taxon>
        <taxon>Ktedonobacterales</taxon>
        <taxon>Dictyobacteraceae</taxon>
        <taxon>Dictyobacter</taxon>
    </lineage>
</organism>
<dbReference type="GO" id="GO:0004565">
    <property type="term" value="F:beta-galactosidase activity"/>
    <property type="evidence" value="ECO:0007669"/>
    <property type="project" value="InterPro"/>
</dbReference>
<evidence type="ECO:0000256" key="2">
    <source>
        <dbReference type="ARBA" id="ARBA00023295"/>
    </source>
</evidence>
<keyword evidence="2" id="KW-0326">Glycosidase</keyword>
<keyword evidence="5" id="KW-1185">Reference proteome</keyword>
<proteinExistence type="predicted"/>
<protein>
    <recommendedName>
        <fullName evidence="3">Glycoside hydrolase family 42 N-terminal domain-containing protein</fullName>
    </recommendedName>
</protein>
<dbReference type="AlphaFoldDB" id="A0A402BI45"/>
<dbReference type="PANTHER" id="PTHR12631">
    <property type="entry name" value="ALPHA-L-IDURONIDASE"/>
    <property type="match status" value="1"/>
</dbReference>
<dbReference type="RefSeq" id="WP_161982582.1">
    <property type="nucleotide sequence ID" value="NZ_BIFT01000002.1"/>
</dbReference>
<dbReference type="EMBL" id="BIFT01000002">
    <property type="protein sequence ID" value="GCE31074.1"/>
    <property type="molecule type" value="Genomic_DNA"/>
</dbReference>
<feature type="domain" description="Glycoside hydrolase family 42 N-terminal" evidence="3">
    <location>
        <begin position="46"/>
        <end position="111"/>
    </location>
</feature>
<name>A0A402BI45_9CHLR</name>